<dbReference type="GO" id="GO:0016787">
    <property type="term" value="F:hydrolase activity"/>
    <property type="evidence" value="ECO:0007669"/>
    <property type="project" value="UniProtKB-KW"/>
</dbReference>
<dbReference type="EMBL" id="CP157400">
    <property type="protein sequence ID" value="XBS07903.1"/>
    <property type="molecule type" value="Genomic_DNA"/>
</dbReference>
<dbReference type="Gene3D" id="3.40.710.10">
    <property type="entry name" value="DD-peptidase/beta-lactamase superfamily"/>
    <property type="match status" value="1"/>
</dbReference>
<name>A0AAU7NLK5_PEDPE</name>
<organism evidence="3">
    <name type="scientific">Pediococcus pentosaceus CGMCC 7049</name>
    <dbReference type="NCBI Taxonomy" id="1460385"/>
    <lineage>
        <taxon>Bacteria</taxon>
        <taxon>Bacillati</taxon>
        <taxon>Bacillota</taxon>
        <taxon>Bacilli</taxon>
        <taxon>Lactobacillales</taxon>
        <taxon>Lactobacillaceae</taxon>
        <taxon>Pediococcus</taxon>
    </lineage>
</organism>
<dbReference type="InterPro" id="IPR001466">
    <property type="entry name" value="Beta-lactam-related"/>
</dbReference>
<reference evidence="3" key="2">
    <citation type="submission" date="2024-05" db="EMBL/GenBank/DDBJ databases">
        <authorList>
            <person name="Chen H."/>
        </authorList>
    </citation>
    <scope>NUCLEOTIDE SEQUENCE</scope>
    <source>
        <strain evidence="3">CGMCC 7049</strain>
    </source>
</reference>
<dbReference type="InterPro" id="IPR012338">
    <property type="entry name" value="Beta-lactam/transpept-like"/>
</dbReference>
<feature type="domain" description="Beta-lactamase-related" evidence="2">
    <location>
        <begin position="18"/>
        <end position="328"/>
    </location>
</feature>
<proteinExistence type="predicted"/>
<reference evidence="3" key="1">
    <citation type="submission" date="2014-02" db="EMBL/GenBank/DDBJ databases">
        <authorList>
            <person name="Zhao D."/>
            <person name="Dong X."/>
            <person name="Li Y."/>
            <person name="Lv L."/>
            <person name="Zhao D."/>
            <person name="Gao Y."/>
            <person name="Wang Y."/>
            <person name="Li Y."/>
        </authorList>
    </citation>
    <scope>NUCLEOTIDE SEQUENCE</scope>
    <source>
        <strain evidence="3">CGMCC 7049</strain>
    </source>
</reference>
<sequence length="343" mass="39207">MEFRKRTVGIKMVFTDTENLIQAMLEQQIIPGADYTFIHHGRLVHEVTTGYSSVVPVKRRLAQGEYFDVASLTKVMGTVPLTLWLEQQGRINLEAPVSQYLPQIKDARVTLRHLLTHTSGATAWIDQRDELNASELREAIYNNLTFGADFNQKVVYNDYNFLLLGFIIERVLHMPVQVAIQKYVLQPWGLEASSFTPDPHQAIPTQVRNGILTKGQVHDPKAASLGLHAGSAGLFSTKHDVVKFTLKMLANENELLDETTMRQFEDNQTTNSKLLRSWGWAFVTRKPHQVLLRHSGFTGTFILLDRLTQNGLVFLSNRVHPQPNLEFLEYRQKIYQTFAKEDF</sequence>
<accession>A0AAU7NLK5</accession>
<dbReference type="AlphaFoldDB" id="A0AAU7NLK5"/>
<protein>
    <submittedName>
        <fullName evidence="3">Serine hydrolase domain-containing protein</fullName>
        <ecNumber evidence="3">3.1.1.103</ecNumber>
    </submittedName>
</protein>
<evidence type="ECO:0000313" key="3">
    <source>
        <dbReference type="EMBL" id="XBS07903.1"/>
    </source>
</evidence>
<evidence type="ECO:0000256" key="1">
    <source>
        <dbReference type="ARBA" id="ARBA00022801"/>
    </source>
</evidence>
<dbReference type="Pfam" id="PF00144">
    <property type="entry name" value="Beta-lactamase"/>
    <property type="match status" value="1"/>
</dbReference>
<dbReference type="PANTHER" id="PTHR43283">
    <property type="entry name" value="BETA-LACTAMASE-RELATED"/>
    <property type="match status" value="1"/>
</dbReference>
<gene>
    <name evidence="3" type="ORF">BB06_06655</name>
</gene>
<dbReference type="RefSeq" id="WP_327785586.1">
    <property type="nucleotide sequence ID" value="NZ_CP157400.1"/>
</dbReference>
<keyword evidence="1 3" id="KW-0378">Hydrolase</keyword>
<dbReference type="InterPro" id="IPR050789">
    <property type="entry name" value="Diverse_Enzym_Activities"/>
</dbReference>
<dbReference type="PANTHER" id="PTHR43283:SF11">
    <property type="entry name" value="BETA-LACTAMASE-RELATED DOMAIN-CONTAINING PROTEIN"/>
    <property type="match status" value="1"/>
</dbReference>
<evidence type="ECO:0000259" key="2">
    <source>
        <dbReference type="Pfam" id="PF00144"/>
    </source>
</evidence>
<dbReference type="EC" id="3.1.1.103" evidence="3"/>
<dbReference type="SUPFAM" id="SSF56601">
    <property type="entry name" value="beta-lactamase/transpeptidase-like"/>
    <property type="match status" value="1"/>
</dbReference>